<feature type="transmembrane region" description="Helical" evidence="1">
    <location>
        <begin position="33"/>
        <end position="54"/>
    </location>
</feature>
<proteinExistence type="predicted"/>
<dbReference type="STRING" id="440168.SAMN04487974_103238"/>
<protein>
    <submittedName>
        <fullName evidence="2">Uncharacterized membrane protein YgdD, TMEM256/DUF423 family</fullName>
    </submittedName>
</protein>
<evidence type="ECO:0000256" key="1">
    <source>
        <dbReference type="SAM" id="Phobius"/>
    </source>
</evidence>
<feature type="transmembrane region" description="Helical" evidence="1">
    <location>
        <begin position="92"/>
        <end position="114"/>
    </location>
</feature>
<evidence type="ECO:0000313" key="3">
    <source>
        <dbReference type="Proteomes" id="UP000199495"/>
    </source>
</evidence>
<dbReference type="EMBL" id="FNCS01000003">
    <property type="protein sequence ID" value="SDG50227.1"/>
    <property type="molecule type" value="Genomic_DNA"/>
</dbReference>
<evidence type="ECO:0000313" key="2">
    <source>
        <dbReference type="EMBL" id="SDG50227.1"/>
    </source>
</evidence>
<dbReference type="Proteomes" id="UP000199495">
    <property type="component" value="Unassembled WGS sequence"/>
</dbReference>
<accession>A0A1G7URX2</accession>
<keyword evidence="1" id="KW-0812">Transmembrane</keyword>
<dbReference type="InterPro" id="IPR006696">
    <property type="entry name" value="DUF423"/>
</dbReference>
<name>A0A1G7URX2_9HYPH</name>
<organism evidence="2 3">
    <name type="scientific">Pelagibacterium luteolum</name>
    <dbReference type="NCBI Taxonomy" id="440168"/>
    <lineage>
        <taxon>Bacteria</taxon>
        <taxon>Pseudomonadati</taxon>
        <taxon>Pseudomonadota</taxon>
        <taxon>Alphaproteobacteria</taxon>
        <taxon>Hyphomicrobiales</taxon>
        <taxon>Devosiaceae</taxon>
        <taxon>Pelagibacterium</taxon>
    </lineage>
</organism>
<sequence>MRAIDRISVGLAGVLGASGVAAAAASSHAGADLLGPYALIALTHAPALLALAALPVQTRLFDIAQIALMAGAVLFCADLACRYLLGSAVLPLAAPMAGVALIIGWMLVTIGAVLRMR</sequence>
<feature type="transmembrane region" description="Helical" evidence="1">
    <location>
        <begin position="66"/>
        <end position="86"/>
    </location>
</feature>
<keyword evidence="1" id="KW-1133">Transmembrane helix</keyword>
<dbReference type="Pfam" id="PF04241">
    <property type="entry name" value="DUF423"/>
    <property type="match status" value="1"/>
</dbReference>
<keyword evidence="3" id="KW-1185">Reference proteome</keyword>
<dbReference type="AlphaFoldDB" id="A0A1G7URX2"/>
<gene>
    <name evidence="2" type="ORF">SAMN04487974_103238</name>
</gene>
<dbReference type="OrthoDB" id="7173378at2"/>
<dbReference type="RefSeq" id="WP_090594319.1">
    <property type="nucleotide sequence ID" value="NZ_FNCS01000003.1"/>
</dbReference>
<reference evidence="2 3" key="1">
    <citation type="submission" date="2016-10" db="EMBL/GenBank/DDBJ databases">
        <authorList>
            <person name="de Groot N.N."/>
        </authorList>
    </citation>
    <scope>NUCLEOTIDE SEQUENCE [LARGE SCALE GENOMIC DNA]</scope>
    <source>
        <strain evidence="2 3">CGMCC 1.10267</strain>
    </source>
</reference>
<keyword evidence="1" id="KW-0472">Membrane</keyword>